<gene>
    <name evidence="1" type="ORF">TNCT_651971</name>
</gene>
<evidence type="ECO:0000313" key="2">
    <source>
        <dbReference type="Proteomes" id="UP000887116"/>
    </source>
</evidence>
<protein>
    <submittedName>
        <fullName evidence="1">Uncharacterized protein</fullName>
    </submittedName>
</protein>
<sequence length="120" mass="13844">MNDLFTLWGCISMDTETIYIYTIFKTLAVEWSHSRVYVELSAANCIDQTGTCKFWLQWMMPGNYCRNAGVEMLRSLNAKQDRMIIQVQITRRHDLLLTTSSIPSVLPSPMPCHLALVELR</sequence>
<organism evidence="1 2">
    <name type="scientific">Trichonephila clavata</name>
    <name type="common">Joro spider</name>
    <name type="synonym">Nephila clavata</name>
    <dbReference type="NCBI Taxonomy" id="2740835"/>
    <lineage>
        <taxon>Eukaryota</taxon>
        <taxon>Metazoa</taxon>
        <taxon>Ecdysozoa</taxon>
        <taxon>Arthropoda</taxon>
        <taxon>Chelicerata</taxon>
        <taxon>Arachnida</taxon>
        <taxon>Araneae</taxon>
        <taxon>Araneomorphae</taxon>
        <taxon>Entelegynae</taxon>
        <taxon>Araneoidea</taxon>
        <taxon>Nephilidae</taxon>
        <taxon>Trichonephila</taxon>
    </lineage>
</organism>
<evidence type="ECO:0000313" key="1">
    <source>
        <dbReference type="EMBL" id="GFQ81920.1"/>
    </source>
</evidence>
<accession>A0A8X6KP55</accession>
<dbReference type="AlphaFoldDB" id="A0A8X6KP55"/>
<proteinExistence type="predicted"/>
<keyword evidence="2" id="KW-1185">Reference proteome</keyword>
<dbReference type="EMBL" id="BMAO01002599">
    <property type="protein sequence ID" value="GFQ81920.1"/>
    <property type="molecule type" value="Genomic_DNA"/>
</dbReference>
<name>A0A8X6KP55_TRICU</name>
<reference evidence="1" key="1">
    <citation type="submission" date="2020-07" db="EMBL/GenBank/DDBJ databases">
        <title>Multicomponent nature underlies the extraordinary mechanical properties of spider dragline silk.</title>
        <authorList>
            <person name="Kono N."/>
            <person name="Nakamura H."/>
            <person name="Mori M."/>
            <person name="Yoshida Y."/>
            <person name="Ohtoshi R."/>
            <person name="Malay A.D."/>
            <person name="Moran D.A.P."/>
            <person name="Tomita M."/>
            <person name="Numata K."/>
            <person name="Arakawa K."/>
        </authorList>
    </citation>
    <scope>NUCLEOTIDE SEQUENCE</scope>
</reference>
<dbReference type="Proteomes" id="UP000887116">
    <property type="component" value="Unassembled WGS sequence"/>
</dbReference>
<comment type="caution">
    <text evidence="1">The sequence shown here is derived from an EMBL/GenBank/DDBJ whole genome shotgun (WGS) entry which is preliminary data.</text>
</comment>